<dbReference type="EMBL" id="SDCQ01000011">
    <property type="protein sequence ID" value="TCX90128.1"/>
    <property type="molecule type" value="Genomic_DNA"/>
</dbReference>
<gene>
    <name evidence="1" type="ORF">ETE70_07490</name>
    <name evidence="3" type="ORF">ETE72_03715</name>
    <name evidence="4" type="ORF">ETE87_12270</name>
    <name evidence="2" type="ORF">ETF02_02790</name>
</gene>
<dbReference type="EMBL" id="SDCG01000004">
    <property type="protein sequence ID" value="TCX29387.1"/>
    <property type="molecule type" value="Genomic_DNA"/>
</dbReference>
<dbReference type="EMBL" id="SDCK01000003">
    <property type="protein sequence ID" value="TCX57331.1"/>
    <property type="molecule type" value="Genomic_DNA"/>
</dbReference>
<sequence>MNMSNIYSVTDKVLCDALNQSQVTQNEMRELFLSRGIIISKNTDRKLLAKNFSKFTHDYYDHQKIAEILGSEPRRERSTSRLVSNMPEKTILLKAADTLKKELTDHKDLCHVVADRSGMINVHITYMSTNFSKSDFKQVVKKQAVIEVEPTEDGYVIRRPDNEQTEVYENQLLAIVERLSKEKAIEEGKPISEATLDIQEISLENIDSPQSRTDFFTKLINGLEGYDLDDVTDAYVYHPKPEEIEEEDGETDIGVHVSKASLKGEGVLKSEEINSLYERGFYICKIKWRVKEKGADPNIFEFEAQFNDAQNFKGFSYIAKGIKKYKGGGEYNKTIVQLNDGQKLFFSRMIEKTARSIIIELNKQAQGKKDGKSHQD</sequence>
<name>A0A483JVP1_KLEPN</name>
<evidence type="ECO:0000313" key="1">
    <source>
        <dbReference type="EMBL" id="TCX29387.1"/>
    </source>
</evidence>
<evidence type="ECO:0000313" key="4">
    <source>
        <dbReference type="EMBL" id="TCX90128.1"/>
    </source>
</evidence>
<protein>
    <submittedName>
        <fullName evidence="2">Uncharacterized protein</fullName>
    </submittedName>
</protein>
<proteinExistence type="predicted"/>
<comment type="caution">
    <text evidence="2">The sequence shown here is derived from an EMBL/GenBank/DDBJ whole genome shotgun (WGS) entry which is preliminary data.</text>
</comment>
<accession>A0A483JVP1</accession>
<dbReference type="EMBL" id="SDCI01000002">
    <property type="protein sequence ID" value="TCX47651.1"/>
    <property type="molecule type" value="Genomic_DNA"/>
</dbReference>
<evidence type="ECO:0000313" key="3">
    <source>
        <dbReference type="EMBL" id="TCX57331.1"/>
    </source>
</evidence>
<evidence type="ECO:0000313" key="2">
    <source>
        <dbReference type="EMBL" id="TCX47651.1"/>
    </source>
</evidence>
<organism evidence="2">
    <name type="scientific">Klebsiella pneumoniae</name>
    <dbReference type="NCBI Taxonomy" id="573"/>
    <lineage>
        <taxon>Bacteria</taxon>
        <taxon>Pseudomonadati</taxon>
        <taxon>Pseudomonadota</taxon>
        <taxon>Gammaproteobacteria</taxon>
        <taxon>Enterobacterales</taxon>
        <taxon>Enterobacteriaceae</taxon>
        <taxon>Klebsiella/Raoultella group</taxon>
        <taxon>Klebsiella</taxon>
        <taxon>Klebsiella pneumoniae complex</taxon>
    </lineage>
</organism>
<dbReference type="AlphaFoldDB" id="A0A483JVP1"/>
<reference evidence="2" key="1">
    <citation type="submission" date="2019-01" db="EMBL/GenBank/DDBJ databases">
        <authorList>
            <person name="Lista F."/>
            <person name="Anselmo A."/>
        </authorList>
    </citation>
    <scope>NUCLEOTIDE SEQUENCE</scope>
    <source>
        <strain evidence="3">12S</strain>
        <strain evidence="2">14S</strain>
        <strain evidence="1">16S</strain>
        <strain evidence="4">6S</strain>
    </source>
</reference>